<dbReference type="CDD" id="cd01854">
    <property type="entry name" value="YjeQ_EngC"/>
    <property type="match status" value="1"/>
</dbReference>
<protein>
    <recommendedName>
        <fullName evidence="10">Small ribosomal subunit biogenesis GTPase RsgA</fullName>
        <ecNumber evidence="10">3.6.1.-</ecNumber>
    </recommendedName>
</protein>
<keyword evidence="9 10" id="KW-0342">GTP-binding</keyword>
<comment type="subunit">
    <text evidence="10">Monomer. Associates with 30S ribosomal subunit, binds 16S rRNA.</text>
</comment>
<evidence type="ECO:0000256" key="4">
    <source>
        <dbReference type="ARBA" id="ARBA00022730"/>
    </source>
</evidence>
<dbReference type="EC" id="3.6.1.-" evidence="10"/>
<dbReference type="PANTHER" id="PTHR32120">
    <property type="entry name" value="SMALL RIBOSOMAL SUBUNIT BIOGENESIS GTPASE RSGA"/>
    <property type="match status" value="1"/>
</dbReference>
<dbReference type="GO" id="GO:0019843">
    <property type="term" value="F:rRNA binding"/>
    <property type="evidence" value="ECO:0007669"/>
    <property type="project" value="UniProtKB-KW"/>
</dbReference>
<evidence type="ECO:0000313" key="13">
    <source>
        <dbReference type="EMBL" id="NJC23058.1"/>
    </source>
</evidence>
<evidence type="ECO:0000256" key="8">
    <source>
        <dbReference type="ARBA" id="ARBA00022884"/>
    </source>
</evidence>
<dbReference type="PANTHER" id="PTHR32120:SF10">
    <property type="entry name" value="SMALL RIBOSOMAL SUBUNIT BIOGENESIS GTPASE RSGA"/>
    <property type="match status" value="1"/>
</dbReference>
<feature type="binding site" evidence="10">
    <location>
        <begin position="144"/>
        <end position="147"/>
    </location>
    <ligand>
        <name>GTP</name>
        <dbReference type="ChEBI" id="CHEBI:37565"/>
    </ligand>
</feature>
<feature type="binding site" evidence="10">
    <location>
        <begin position="196"/>
        <end position="204"/>
    </location>
    <ligand>
        <name>GTP</name>
        <dbReference type="ChEBI" id="CHEBI:37565"/>
    </ligand>
</feature>
<dbReference type="RefSeq" id="WP_167994002.1">
    <property type="nucleotide sequence ID" value="NZ_JAATJL010000001.1"/>
</dbReference>
<dbReference type="GO" id="GO:0005737">
    <property type="term" value="C:cytoplasm"/>
    <property type="evidence" value="ECO:0007669"/>
    <property type="project" value="UniProtKB-SubCell"/>
</dbReference>
<dbReference type="GO" id="GO:0005525">
    <property type="term" value="F:GTP binding"/>
    <property type="evidence" value="ECO:0007669"/>
    <property type="project" value="UniProtKB-UniRule"/>
</dbReference>
<dbReference type="Proteomes" id="UP000547458">
    <property type="component" value="Unassembled WGS sequence"/>
</dbReference>
<evidence type="ECO:0000256" key="6">
    <source>
        <dbReference type="ARBA" id="ARBA00022801"/>
    </source>
</evidence>
<evidence type="ECO:0000259" key="12">
    <source>
        <dbReference type="PROSITE" id="PS51721"/>
    </source>
</evidence>
<feature type="binding site" evidence="10">
    <location>
        <position position="282"/>
    </location>
    <ligand>
        <name>Zn(2+)</name>
        <dbReference type="ChEBI" id="CHEBI:29105"/>
    </ligand>
</feature>
<keyword evidence="7 10" id="KW-0862">Zinc</keyword>
<comment type="cofactor">
    <cofactor evidence="10">
        <name>Zn(2+)</name>
        <dbReference type="ChEBI" id="CHEBI:29105"/>
    </cofactor>
    <text evidence="10">Binds 1 zinc ion per subunit.</text>
</comment>
<dbReference type="SUPFAM" id="SSF52540">
    <property type="entry name" value="P-loop containing nucleoside triphosphate hydrolases"/>
    <property type="match status" value="1"/>
</dbReference>
<dbReference type="PROSITE" id="PS50936">
    <property type="entry name" value="ENGC_GTPASE"/>
    <property type="match status" value="1"/>
</dbReference>
<evidence type="ECO:0000256" key="3">
    <source>
        <dbReference type="ARBA" id="ARBA00022723"/>
    </source>
</evidence>
<dbReference type="InterPro" id="IPR027417">
    <property type="entry name" value="P-loop_NTPase"/>
</dbReference>
<evidence type="ECO:0000256" key="7">
    <source>
        <dbReference type="ARBA" id="ARBA00022833"/>
    </source>
</evidence>
<keyword evidence="4 10" id="KW-0699">rRNA-binding</keyword>
<dbReference type="EMBL" id="JAATJL010000001">
    <property type="protein sequence ID" value="NJC23058.1"/>
    <property type="molecule type" value="Genomic_DNA"/>
</dbReference>
<evidence type="ECO:0000256" key="2">
    <source>
        <dbReference type="ARBA" id="ARBA00022517"/>
    </source>
</evidence>
<feature type="binding site" evidence="10">
    <location>
        <position position="277"/>
    </location>
    <ligand>
        <name>Zn(2+)</name>
        <dbReference type="ChEBI" id="CHEBI:29105"/>
    </ligand>
</feature>
<dbReference type="Gene3D" id="1.10.40.50">
    <property type="entry name" value="Probable gtpase engc, domain 3"/>
    <property type="match status" value="1"/>
</dbReference>
<dbReference type="GO" id="GO:0003924">
    <property type="term" value="F:GTPase activity"/>
    <property type="evidence" value="ECO:0007669"/>
    <property type="project" value="UniProtKB-UniRule"/>
</dbReference>
<dbReference type="NCBIfam" id="TIGR00157">
    <property type="entry name" value="ribosome small subunit-dependent GTPase A"/>
    <property type="match status" value="1"/>
</dbReference>
<comment type="function">
    <text evidence="10">One of several proteins that assist in the late maturation steps of the functional core of the 30S ribosomal subunit. Helps release RbfA from mature subunits. May play a role in the assembly of ribosomal proteins into the subunit. Circularly permuted GTPase that catalyzes slow GTP hydrolysis, GTPase activity is stimulated by the 30S ribosomal subunit.</text>
</comment>
<organism evidence="13 14">
    <name type="scientific">Arthrobacter pigmenti</name>
    <dbReference type="NCBI Taxonomy" id="271432"/>
    <lineage>
        <taxon>Bacteria</taxon>
        <taxon>Bacillati</taxon>
        <taxon>Actinomycetota</taxon>
        <taxon>Actinomycetes</taxon>
        <taxon>Micrococcales</taxon>
        <taxon>Micrococcaceae</taxon>
        <taxon>Arthrobacter</taxon>
    </lineage>
</organism>
<feature type="domain" description="CP-type G" evidence="12">
    <location>
        <begin position="85"/>
        <end position="254"/>
    </location>
</feature>
<comment type="subcellular location">
    <subcellularLocation>
        <location evidence="10">Cytoplasm</location>
    </subcellularLocation>
</comment>
<dbReference type="AlphaFoldDB" id="A0A846RIF7"/>
<feature type="binding site" evidence="10">
    <location>
        <position position="290"/>
    </location>
    <ligand>
        <name>Zn(2+)</name>
        <dbReference type="ChEBI" id="CHEBI:29105"/>
    </ligand>
</feature>
<comment type="similarity">
    <text evidence="10">Belongs to the TRAFAC class YlqF/YawG GTPase family. RsgA subfamily.</text>
</comment>
<dbReference type="InterPro" id="IPR004881">
    <property type="entry name" value="Ribosome_biogen_GTPase_RsgA"/>
</dbReference>
<dbReference type="Gene3D" id="3.40.50.300">
    <property type="entry name" value="P-loop containing nucleotide triphosphate hydrolases"/>
    <property type="match status" value="1"/>
</dbReference>
<evidence type="ECO:0000256" key="10">
    <source>
        <dbReference type="HAMAP-Rule" id="MF_01820"/>
    </source>
</evidence>
<feature type="binding site" evidence="10">
    <location>
        <position position="284"/>
    </location>
    <ligand>
        <name>Zn(2+)</name>
        <dbReference type="ChEBI" id="CHEBI:29105"/>
    </ligand>
</feature>
<evidence type="ECO:0000313" key="14">
    <source>
        <dbReference type="Proteomes" id="UP000547458"/>
    </source>
</evidence>
<keyword evidence="3 10" id="KW-0479">Metal-binding</keyword>
<keyword evidence="6 10" id="KW-0378">Hydrolase</keyword>
<keyword evidence="14" id="KW-1185">Reference proteome</keyword>
<gene>
    <name evidence="10" type="primary">rsgA</name>
    <name evidence="13" type="ORF">BJ994_002134</name>
</gene>
<accession>A0A846RIF7</accession>
<keyword evidence="8 10" id="KW-0694">RNA-binding</keyword>
<reference evidence="13 14" key="1">
    <citation type="submission" date="2020-03" db="EMBL/GenBank/DDBJ databases">
        <title>Sequencing the genomes of 1000 actinobacteria strains.</title>
        <authorList>
            <person name="Klenk H.-P."/>
        </authorList>
    </citation>
    <scope>NUCLEOTIDE SEQUENCE [LARGE SCALE GENOMIC DNA]</scope>
    <source>
        <strain evidence="13 14">DSM 16403</strain>
    </source>
</reference>
<sequence>MHTLTDYGFTDRIRGLFSFRFPATGTSASVPARVIRSDRGRVLLATDSGPVHALSDGAEVTGDWVALTNDDGAAPPAVVGLLPRSSTLQRKKAHDPLADVQVLGANIDLVGVVVPIDRPLSTNRLERTLVAAWDSGAVPIVILTKADLSNRFDEVVAQTVERARGVEVFTTSAESGDGLDALQARVGTGNTLALLGPSGAGKSTLINALVGSEVQDTGDVRSGDGKGRHTTTSRELIPFGNGSVLMDTPGVRGFALWDAEAGLEAVFGDIEELFPLCRFRDCAHDREPGCAVQEAIVSGNLEERRWLSYRKMERELASLHRRQSVAEQRRHARSFHKVVKEAAMAKDYRNRFRED</sequence>
<evidence type="ECO:0000259" key="11">
    <source>
        <dbReference type="PROSITE" id="PS50936"/>
    </source>
</evidence>
<keyword evidence="2 10" id="KW-0690">Ribosome biogenesis</keyword>
<feature type="domain" description="EngC GTPase" evidence="11">
    <location>
        <begin position="105"/>
        <end position="252"/>
    </location>
</feature>
<evidence type="ECO:0000256" key="1">
    <source>
        <dbReference type="ARBA" id="ARBA00022490"/>
    </source>
</evidence>
<keyword evidence="5 10" id="KW-0547">Nucleotide-binding</keyword>
<evidence type="ECO:0000256" key="9">
    <source>
        <dbReference type="ARBA" id="ARBA00023134"/>
    </source>
</evidence>
<comment type="caution">
    <text evidence="13">The sequence shown here is derived from an EMBL/GenBank/DDBJ whole genome shotgun (WGS) entry which is preliminary data.</text>
</comment>
<dbReference type="GO" id="GO:0046872">
    <property type="term" value="F:metal ion binding"/>
    <property type="evidence" value="ECO:0007669"/>
    <property type="project" value="UniProtKB-KW"/>
</dbReference>
<name>A0A846RIF7_9MICC</name>
<dbReference type="GO" id="GO:0042274">
    <property type="term" value="P:ribosomal small subunit biogenesis"/>
    <property type="evidence" value="ECO:0007669"/>
    <property type="project" value="UniProtKB-UniRule"/>
</dbReference>
<keyword evidence="1 10" id="KW-0963">Cytoplasm</keyword>
<dbReference type="InterPro" id="IPR030378">
    <property type="entry name" value="G_CP_dom"/>
</dbReference>
<evidence type="ECO:0000256" key="5">
    <source>
        <dbReference type="ARBA" id="ARBA00022741"/>
    </source>
</evidence>
<proteinExistence type="inferred from homology"/>
<dbReference type="InterPro" id="IPR010914">
    <property type="entry name" value="RsgA_GTPase_dom"/>
</dbReference>
<dbReference type="HAMAP" id="MF_01820">
    <property type="entry name" value="GTPase_RsgA"/>
    <property type="match status" value="1"/>
</dbReference>
<dbReference type="PROSITE" id="PS51721">
    <property type="entry name" value="G_CP"/>
    <property type="match status" value="1"/>
</dbReference>
<dbReference type="Pfam" id="PF03193">
    <property type="entry name" value="RsgA_GTPase"/>
    <property type="match status" value="1"/>
</dbReference>